<proteinExistence type="predicted"/>
<dbReference type="InterPro" id="IPR058716">
    <property type="entry name" value="WNWW_dom-containing"/>
</dbReference>
<dbReference type="GeneID" id="71853915"/>
<protein>
    <submittedName>
        <fullName evidence="1">Uncharacterized protein</fullName>
    </submittedName>
</protein>
<dbReference type="AlphaFoldDB" id="A0ABD5NZ97"/>
<dbReference type="Pfam" id="PF26484">
    <property type="entry name" value="WNWW"/>
    <property type="match status" value="1"/>
</dbReference>
<gene>
    <name evidence="1" type="ORF">ACFOZ7_09725</name>
</gene>
<dbReference type="Proteomes" id="UP001595821">
    <property type="component" value="Unassembled WGS sequence"/>
</dbReference>
<dbReference type="RefSeq" id="WP_246965898.1">
    <property type="nucleotide sequence ID" value="NZ_CP095397.1"/>
</dbReference>
<evidence type="ECO:0000313" key="2">
    <source>
        <dbReference type="Proteomes" id="UP001595821"/>
    </source>
</evidence>
<dbReference type="EMBL" id="JBHSDJ010000029">
    <property type="protein sequence ID" value="MFC4247272.1"/>
    <property type="molecule type" value="Genomic_DNA"/>
</dbReference>
<organism evidence="1 2">
    <name type="scientific">Natribaculum luteum</name>
    <dbReference type="NCBI Taxonomy" id="1586232"/>
    <lineage>
        <taxon>Archaea</taxon>
        <taxon>Methanobacteriati</taxon>
        <taxon>Methanobacteriota</taxon>
        <taxon>Stenosarchaea group</taxon>
        <taxon>Halobacteria</taxon>
        <taxon>Halobacteriales</taxon>
        <taxon>Natrialbaceae</taxon>
        <taxon>Natribaculum</taxon>
    </lineage>
</organism>
<accession>A0ABD5NZ97</accession>
<reference evidence="1 2" key="1">
    <citation type="journal article" date="2014" name="Int. J. Syst. Evol. Microbiol.">
        <title>Complete genome sequence of Corynebacterium casei LMG S-19264T (=DSM 44701T), isolated from a smear-ripened cheese.</title>
        <authorList>
            <consortium name="US DOE Joint Genome Institute (JGI-PGF)"/>
            <person name="Walter F."/>
            <person name="Albersmeier A."/>
            <person name="Kalinowski J."/>
            <person name="Ruckert C."/>
        </authorList>
    </citation>
    <scope>NUCLEOTIDE SEQUENCE [LARGE SCALE GENOMIC DNA]</scope>
    <source>
        <strain evidence="1 2">IBRC-M 10912</strain>
    </source>
</reference>
<evidence type="ECO:0000313" key="1">
    <source>
        <dbReference type="EMBL" id="MFC4247272.1"/>
    </source>
</evidence>
<sequence>MSLDPDDLESRLRREFGGSRGESHVVARQAVDLADAGQYEADVGTELTAAVVCEELADAPDGTPSDRWNWWIGSLELAFGGYEQFGVRRYRE</sequence>
<name>A0ABD5NZ97_9EURY</name>
<comment type="caution">
    <text evidence="1">The sequence shown here is derived from an EMBL/GenBank/DDBJ whole genome shotgun (WGS) entry which is preliminary data.</text>
</comment>